<proteinExistence type="predicted"/>
<gene>
    <name evidence="2" type="ORF">FIBSPDRAFT_805123</name>
</gene>
<dbReference type="Gene3D" id="3.40.50.300">
    <property type="entry name" value="P-loop containing nucleotide triphosphate hydrolases"/>
    <property type="match status" value="1"/>
</dbReference>
<evidence type="ECO:0000313" key="3">
    <source>
        <dbReference type="Proteomes" id="UP000076532"/>
    </source>
</evidence>
<dbReference type="OrthoDB" id="8954335at2759"/>
<feature type="non-terminal residue" evidence="2">
    <location>
        <position position="217"/>
    </location>
</feature>
<dbReference type="InterPro" id="IPR006073">
    <property type="entry name" value="GTP-bd"/>
</dbReference>
<name>A0A167WLH4_9AGAM</name>
<feature type="domain" description="G" evidence="1">
    <location>
        <begin position="1"/>
        <end position="72"/>
    </location>
</feature>
<dbReference type="AlphaFoldDB" id="A0A167WLH4"/>
<accession>A0A167WLH4</accession>
<dbReference type="GO" id="GO:0005525">
    <property type="term" value="F:GTP binding"/>
    <property type="evidence" value="ECO:0007669"/>
    <property type="project" value="InterPro"/>
</dbReference>
<evidence type="ECO:0000313" key="2">
    <source>
        <dbReference type="EMBL" id="KZP06236.1"/>
    </source>
</evidence>
<sequence length="217" mass="24412">MGPTGSGKSTFVDCATQQNGKSIGQSLISQTSPFRSFRINHPIDKEPVIFVDTPGFDDAYKFDIDLSQIASWCAEIYKVKASLSTIVYLHRISDNRMAPPLNLQMLTSMCEQAAKPRIVLGTTMWSHVRNPETAARQEQELKTTSWADMIAQGSTMHRFHNSYESVWKLVGELPAQPGDIILSREIYDNKKRFNETTAGVKLKEQLNKLIADQKEAM</sequence>
<organism evidence="2 3">
    <name type="scientific">Athelia psychrophila</name>
    <dbReference type="NCBI Taxonomy" id="1759441"/>
    <lineage>
        <taxon>Eukaryota</taxon>
        <taxon>Fungi</taxon>
        <taxon>Dikarya</taxon>
        <taxon>Basidiomycota</taxon>
        <taxon>Agaricomycotina</taxon>
        <taxon>Agaricomycetes</taxon>
        <taxon>Agaricomycetidae</taxon>
        <taxon>Atheliales</taxon>
        <taxon>Atheliaceae</taxon>
        <taxon>Athelia</taxon>
    </lineage>
</organism>
<dbReference type="SUPFAM" id="SSF52540">
    <property type="entry name" value="P-loop containing nucleoside triphosphate hydrolases"/>
    <property type="match status" value="1"/>
</dbReference>
<evidence type="ECO:0000259" key="1">
    <source>
        <dbReference type="Pfam" id="PF01926"/>
    </source>
</evidence>
<dbReference type="InterPro" id="IPR027417">
    <property type="entry name" value="P-loop_NTPase"/>
</dbReference>
<keyword evidence="3" id="KW-1185">Reference proteome</keyword>
<dbReference type="Pfam" id="PF01926">
    <property type="entry name" value="MMR_HSR1"/>
    <property type="match status" value="1"/>
</dbReference>
<dbReference type="EMBL" id="KV417798">
    <property type="protein sequence ID" value="KZP06236.1"/>
    <property type="molecule type" value="Genomic_DNA"/>
</dbReference>
<protein>
    <recommendedName>
        <fullName evidence="1">G domain-containing protein</fullName>
    </recommendedName>
</protein>
<dbReference type="Proteomes" id="UP000076532">
    <property type="component" value="Unassembled WGS sequence"/>
</dbReference>
<reference evidence="2 3" key="1">
    <citation type="journal article" date="2016" name="Mol. Biol. Evol.">
        <title>Comparative Genomics of Early-Diverging Mushroom-Forming Fungi Provides Insights into the Origins of Lignocellulose Decay Capabilities.</title>
        <authorList>
            <person name="Nagy L.G."/>
            <person name="Riley R."/>
            <person name="Tritt A."/>
            <person name="Adam C."/>
            <person name="Daum C."/>
            <person name="Floudas D."/>
            <person name="Sun H."/>
            <person name="Yadav J.S."/>
            <person name="Pangilinan J."/>
            <person name="Larsson K.H."/>
            <person name="Matsuura K."/>
            <person name="Barry K."/>
            <person name="Labutti K."/>
            <person name="Kuo R."/>
            <person name="Ohm R.A."/>
            <person name="Bhattacharya S.S."/>
            <person name="Shirouzu T."/>
            <person name="Yoshinaga Y."/>
            <person name="Martin F.M."/>
            <person name="Grigoriev I.V."/>
            <person name="Hibbett D.S."/>
        </authorList>
    </citation>
    <scope>NUCLEOTIDE SEQUENCE [LARGE SCALE GENOMIC DNA]</scope>
    <source>
        <strain evidence="2 3">CBS 109695</strain>
    </source>
</reference>
<dbReference type="CDD" id="cd00882">
    <property type="entry name" value="Ras_like_GTPase"/>
    <property type="match status" value="1"/>
</dbReference>